<gene>
    <name evidence="1" type="ORF">CP97_00065</name>
</gene>
<organism evidence="1 2">
    <name type="scientific">Aurantiacibacter atlanticus</name>
    <dbReference type="NCBI Taxonomy" id="1648404"/>
    <lineage>
        <taxon>Bacteria</taxon>
        <taxon>Pseudomonadati</taxon>
        <taxon>Pseudomonadota</taxon>
        <taxon>Alphaproteobacteria</taxon>
        <taxon>Sphingomonadales</taxon>
        <taxon>Erythrobacteraceae</taxon>
        <taxon>Aurantiacibacter</taxon>
    </lineage>
</organism>
<dbReference type="AlphaFoldDB" id="A0A0H4W0H0"/>
<dbReference type="STRING" id="1648404.CP97_00065"/>
<accession>A0A0H4W0H0</accession>
<dbReference type="EMBL" id="CP011310">
    <property type="protein sequence ID" value="AKQ42998.1"/>
    <property type="molecule type" value="Genomic_DNA"/>
</dbReference>
<dbReference type="InterPro" id="IPR022172">
    <property type="entry name" value="DUF3703"/>
</dbReference>
<reference evidence="1 2" key="1">
    <citation type="journal article" date="2015" name="Int. J. Syst. Evol. Microbiol.">
        <title>Erythrobacter atlanticus sp. nov., a bacterium from ocean sediment able to degrade polycyclic aromatic hydrocarbons.</title>
        <authorList>
            <person name="Zhuang L."/>
            <person name="Liu Y."/>
            <person name="Wang L."/>
            <person name="Wang W."/>
            <person name="Shao Z."/>
        </authorList>
    </citation>
    <scope>NUCLEOTIDE SEQUENCE [LARGE SCALE GENOMIC DNA]</scope>
    <source>
        <strain evidence="2">s21-N3</strain>
    </source>
</reference>
<dbReference type="Proteomes" id="UP000059113">
    <property type="component" value="Chromosome"/>
</dbReference>
<protein>
    <recommendedName>
        <fullName evidence="3">DUF3703 domain-containing protein</fullName>
    </recommendedName>
</protein>
<evidence type="ECO:0000313" key="2">
    <source>
        <dbReference type="Proteomes" id="UP000059113"/>
    </source>
</evidence>
<dbReference type="Pfam" id="PF12487">
    <property type="entry name" value="DUF3703"/>
    <property type="match status" value="1"/>
</dbReference>
<sequence>MSPHRLAVLLAEEYHAADEAERAGRIAMAWHHLERGHILAQTRFWPHLQSHREMLHLALRNRDRREVIGQLIRFALAPLGNLTGRLPLGNTGRSNVSAFAPMELPPDLHAILDPHAD</sequence>
<dbReference type="PATRIC" id="fig|1648404.4.peg.15"/>
<evidence type="ECO:0008006" key="3">
    <source>
        <dbReference type="Google" id="ProtNLM"/>
    </source>
</evidence>
<evidence type="ECO:0000313" key="1">
    <source>
        <dbReference type="EMBL" id="AKQ42998.1"/>
    </source>
</evidence>
<keyword evidence="2" id="KW-1185">Reference proteome</keyword>
<dbReference type="KEGG" id="ery:CP97_00065"/>
<reference evidence="2" key="2">
    <citation type="submission" date="2015-04" db="EMBL/GenBank/DDBJ databases">
        <title>The complete genome sequence of Erythrobacter sp. s21-N3.</title>
        <authorList>
            <person name="Zhuang L."/>
            <person name="Liu Y."/>
            <person name="Shao Z."/>
        </authorList>
    </citation>
    <scope>NUCLEOTIDE SEQUENCE [LARGE SCALE GENOMIC DNA]</scope>
    <source>
        <strain evidence="2">s21-N3</strain>
    </source>
</reference>
<name>A0A0H4W0H0_9SPHN</name>
<proteinExistence type="predicted"/>